<keyword evidence="1" id="KW-0812">Transmembrane</keyword>
<evidence type="ECO:0000256" key="1">
    <source>
        <dbReference type="SAM" id="Phobius"/>
    </source>
</evidence>
<keyword evidence="2" id="KW-0496">Mitochondrion</keyword>
<keyword evidence="1" id="KW-0472">Membrane</keyword>
<gene>
    <name evidence="2" type="primary">ATP8</name>
</gene>
<accession>A0AA50KWI0</accession>
<protein>
    <submittedName>
        <fullName evidence="2">ATP synthase F0 subunit 8</fullName>
    </submittedName>
</protein>
<feature type="transmembrane region" description="Helical" evidence="1">
    <location>
        <begin position="6"/>
        <end position="29"/>
    </location>
</feature>
<name>A0AA50KWI0_9HEMI</name>
<reference evidence="2" key="1">
    <citation type="submission" date="2023-03" db="EMBL/GenBank/DDBJ databases">
        <authorList>
            <person name="Li M."/>
            <person name="Wang J."/>
            <person name="Dai R."/>
        </authorList>
    </citation>
    <scope>NUCLEOTIDE SEQUENCE</scope>
</reference>
<keyword evidence="1" id="KW-1133">Transmembrane helix</keyword>
<proteinExistence type="predicted"/>
<geneLocation type="mitochondrion" evidence="2"/>
<organism evidence="2">
    <name type="scientific">Japanagallia sp</name>
    <dbReference type="NCBI Taxonomy" id="3071387"/>
    <lineage>
        <taxon>Eukaryota</taxon>
        <taxon>Metazoa</taxon>
        <taxon>Ecdysozoa</taxon>
        <taxon>Arthropoda</taxon>
        <taxon>Hexapoda</taxon>
        <taxon>Insecta</taxon>
        <taxon>Pterygota</taxon>
        <taxon>Neoptera</taxon>
        <taxon>Paraneoptera</taxon>
        <taxon>Hemiptera</taxon>
        <taxon>Auchenorrhyncha</taxon>
        <taxon>Membracoidea</taxon>
        <taxon>Cicadellidae</taxon>
        <taxon>Megophthalminae</taxon>
        <taxon>Japanagallia</taxon>
    </lineage>
</organism>
<dbReference type="EMBL" id="OQ654105">
    <property type="protein sequence ID" value="WMC21092.1"/>
    <property type="molecule type" value="Genomic_DNA"/>
</dbReference>
<dbReference type="AlphaFoldDB" id="A0AA50KWI0"/>
<evidence type="ECO:0000313" key="2">
    <source>
        <dbReference type="EMBL" id="WMC21092.1"/>
    </source>
</evidence>
<sequence length="50" mass="6202">MPQMAPMWWLTLSILFNMNIMITISTIYFNKNISLKKYMIFKNKNLNWKW</sequence>